<evidence type="ECO:0000256" key="1">
    <source>
        <dbReference type="ARBA" id="ARBA00038248"/>
    </source>
</evidence>
<accession>A0A1F4Q419</accession>
<protein>
    <recommendedName>
        <fullName evidence="2">HEPN domain-containing protein</fullName>
    </recommendedName>
</protein>
<dbReference type="PANTHER" id="PTHR36565">
    <property type="entry name" value="UPF0332 PROTEIN TM_1000"/>
    <property type="match status" value="1"/>
</dbReference>
<dbReference type="EMBL" id="METM01000007">
    <property type="protein sequence ID" value="OGB90620.1"/>
    <property type="molecule type" value="Genomic_DNA"/>
</dbReference>
<evidence type="ECO:0000313" key="4">
    <source>
        <dbReference type="Proteomes" id="UP000178724"/>
    </source>
</evidence>
<sequence>MLLEHEKFDDAVSRAYYAVFHCVQALLQSEGLKAESHSGARTLFSLHFIKSGKLDRKLAKYLKELKEERESGDYGILSLIDEEDARQSISEAEEFIAETLKYLKL</sequence>
<dbReference type="InterPro" id="IPR052226">
    <property type="entry name" value="UPF0332_toxin"/>
</dbReference>
<dbReference type="Pfam" id="PF05168">
    <property type="entry name" value="HEPN"/>
    <property type="match status" value="1"/>
</dbReference>
<dbReference type="AlphaFoldDB" id="A0A1F4Q419"/>
<evidence type="ECO:0000313" key="3">
    <source>
        <dbReference type="EMBL" id="OGB90620.1"/>
    </source>
</evidence>
<reference evidence="3 4" key="1">
    <citation type="journal article" date="2016" name="Nat. Commun.">
        <title>Thousands of microbial genomes shed light on interconnected biogeochemical processes in an aquifer system.</title>
        <authorList>
            <person name="Anantharaman K."/>
            <person name="Brown C.T."/>
            <person name="Hug L.A."/>
            <person name="Sharon I."/>
            <person name="Castelle C.J."/>
            <person name="Probst A.J."/>
            <person name="Thomas B.C."/>
            <person name="Singh A."/>
            <person name="Wilkins M.J."/>
            <person name="Karaoz U."/>
            <person name="Brodie E.L."/>
            <person name="Williams K.H."/>
            <person name="Hubbard S.S."/>
            <person name="Banfield J.F."/>
        </authorList>
    </citation>
    <scope>NUCLEOTIDE SEQUENCE [LARGE SCALE GENOMIC DNA]</scope>
</reference>
<name>A0A1F4Q419_UNCSA</name>
<proteinExistence type="inferred from homology"/>
<comment type="similarity">
    <text evidence="1">Belongs to the UPF0332 family.</text>
</comment>
<dbReference type="InterPro" id="IPR007842">
    <property type="entry name" value="HEPN_dom"/>
</dbReference>
<feature type="domain" description="HEPN" evidence="2">
    <location>
        <begin position="2"/>
        <end position="98"/>
    </location>
</feature>
<comment type="caution">
    <text evidence="3">The sequence shown here is derived from an EMBL/GenBank/DDBJ whole genome shotgun (WGS) entry which is preliminary data.</text>
</comment>
<dbReference type="Gene3D" id="1.20.120.330">
    <property type="entry name" value="Nucleotidyltransferases domain 2"/>
    <property type="match status" value="1"/>
</dbReference>
<dbReference type="PANTHER" id="PTHR36565:SF1">
    <property type="entry name" value="UPF0332 PROTEIN TM_1000"/>
    <property type="match status" value="1"/>
</dbReference>
<evidence type="ECO:0000259" key="2">
    <source>
        <dbReference type="Pfam" id="PF05168"/>
    </source>
</evidence>
<organism evidence="3 4">
    <name type="scientific">candidate division WOR-1 bacterium RIFCSPHIGHO2_01_FULL_53_15</name>
    <dbReference type="NCBI Taxonomy" id="1802564"/>
    <lineage>
        <taxon>Bacteria</taxon>
        <taxon>Bacillati</taxon>
        <taxon>Saganbacteria</taxon>
    </lineage>
</organism>
<gene>
    <name evidence="3" type="ORF">A2625_03615</name>
</gene>
<dbReference type="Proteomes" id="UP000178724">
    <property type="component" value="Unassembled WGS sequence"/>
</dbReference>